<organism evidence="1 2">
    <name type="scientific">Heliorestis convoluta</name>
    <dbReference type="NCBI Taxonomy" id="356322"/>
    <lineage>
        <taxon>Bacteria</taxon>
        <taxon>Bacillati</taxon>
        <taxon>Bacillota</taxon>
        <taxon>Clostridia</taxon>
        <taxon>Eubacteriales</taxon>
        <taxon>Heliobacteriaceae</taxon>
        <taxon>Heliorestis</taxon>
    </lineage>
</organism>
<dbReference type="Proteomes" id="UP000366051">
    <property type="component" value="Chromosome"/>
</dbReference>
<sequence>MQIYIHISGTGGGIRKRQSLIQYLRDIANITILEKTEG</sequence>
<dbReference type="AlphaFoldDB" id="A0A5Q2N3D3"/>
<gene>
    <name evidence="1" type="ORF">FTV88_0662</name>
</gene>
<protein>
    <submittedName>
        <fullName evidence="1">Uncharacterized protein</fullName>
    </submittedName>
</protein>
<evidence type="ECO:0000313" key="1">
    <source>
        <dbReference type="EMBL" id="QGG46840.1"/>
    </source>
</evidence>
<reference evidence="2" key="1">
    <citation type="submission" date="2019-11" db="EMBL/GenBank/DDBJ databases">
        <title>Genome sequence of Heliorestis convoluta strain HH, an alkaliphilic and minimalistic phototrophic bacterium from a soda lake in Egypt.</title>
        <authorList>
            <person name="Dewey E.D."/>
            <person name="Stokes L.M."/>
            <person name="Burchell B.M."/>
            <person name="Shaffer K.N."/>
            <person name="Huntington A.M."/>
            <person name="Baker J.M."/>
            <person name="Nadendla S."/>
            <person name="Giglio M.G."/>
            <person name="Touchman J.W."/>
            <person name="Blankenship R.E."/>
            <person name="Madigan M.T."/>
            <person name="Sattley W.M."/>
        </authorList>
    </citation>
    <scope>NUCLEOTIDE SEQUENCE [LARGE SCALE GENOMIC DNA]</scope>
    <source>
        <strain evidence="2">HH</strain>
    </source>
</reference>
<dbReference type="EMBL" id="CP045875">
    <property type="protein sequence ID" value="QGG46840.1"/>
    <property type="molecule type" value="Genomic_DNA"/>
</dbReference>
<accession>A0A5Q2N3D3</accession>
<proteinExistence type="predicted"/>
<evidence type="ECO:0000313" key="2">
    <source>
        <dbReference type="Proteomes" id="UP000366051"/>
    </source>
</evidence>
<name>A0A5Q2N3D3_9FIRM</name>
<dbReference type="KEGG" id="hcv:FTV88_0662"/>
<keyword evidence="2" id="KW-1185">Reference proteome</keyword>